<evidence type="ECO:0008006" key="3">
    <source>
        <dbReference type="Google" id="ProtNLM"/>
    </source>
</evidence>
<dbReference type="RefSeq" id="WP_368637250.1">
    <property type="nucleotide sequence ID" value="NZ_JBFRHK010000010.1"/>
</dbReference>
<name>A0ABV3W0P0_9BACI</name>
<sequence>MIQKLRTVTLTNGNIKDLAADCEQLNIRGSVAVHQEVRLQKISAHGHSSFHSPVVAQVLNSTGSCTIKDFCELNEMKSAGSLKMRNGQVMKLNSSGKLTIEQRLEAETVDSIGIVKAAEILAKCFHLKLSGESEIGELIADEVWIEKDKISILPLLKKKLICNYIKGKNLRLSYTNAEIVDGDVVTVGSNCKIKTLYYTESYSIAPNAKVQQIIWRENE</sequence>
<evidence type="ECO:0000313" key="1">
    <source>
        <dbReference type="EMBL" id="MEX3746619.1"/>
    </source>
</evidence>
<gene>
    <name evidence="1" type="ORF">AB1300_15965</name>
</gene>
<dbReference type="EMBL" id="JBFRHK010000010">
    <property type="protein sequence ID" value="MEX3746619.1"/>
    <property type="molecule type" value="Genomic_DNA"/>
</dbReference>
<organism evidence="1 2">
    <name type="scientific">Lysinibacillus xylanilyticus</name>
    <dbReference type="NCBI Taxonomy" id="582475"/>
    <lineage>
        <taxon>Bacteria</taxon>
        <taxon>Bacillati</taxon>
        <taxon>Bacillota</taxon>
        <taxon>Bacilli</taxon>
        <taxon>Bacillales</taxon>
        <taxon>Bacillaceae</taxon>
        <taxon>Lysinibacillus</taxon>
    </lineage>
</organism>
<keyword evidence="2" id="KW-1185">Reference proteome</keyword>
<reference evidence="1 2" key="1">
    <citation type="submission" date="2024-07" db="EMBL/GenBank/DDBJ databases">
        <title>Characterization of a bacterium isolated from hydrolysated instant sea cucumber by whole-genome sequencing and metabolomics.</title>
        <authorList>
            <person name="Luo X."/>
            <person name="Zhang Z."/>
            <person name="Zheng Z."/>
            <person name="Zhang W."/>
            <person name="Ming T."/>
            <person name="Jiao L."/>
            <person name="Su X."/>
            <person name="Kong F."/>
            <person name="Xu J."/>
        </authorList>
    </citation>
    <scope>NUCLEOTIDE SEQUENCE [LARGE SCALE GENOMIC DNA]</scope>
    <source>
        <strain evidence="1 2">XL-2024</strain>
    </source>
</reference>
<dbReference type="Proteomes" id="UP001558534">
    <property type="component" value="Unassembled WGS sequence"/>
</dbReference>
<accession>A0ABV3W0P0</accession>
<protein>
    <recommendedName>
        <fullName evidence="3">Cytoplasmic protein</fullName>
    </recommendedName>
</protein>
<comment type="caution">
    <text evidence="1">The sequence shown here is derived from an EMBL/GenBank/DDBJ whole genome shotgun (WGS) entry which is preliminary data.</text>
</comment>
<proteinExistence type="predicted"/>
<evidence type="ECO:0000313" key="2">
    <source>
        <dbReference type="Proteomes" id="UP001558534"/>
    </source>
</evidence>